<dbReference type="InterPro" id="IPR016053">
    <property type="entry name" value="Haem_Oase-like"/>
</dbReference>
<name>A0ABT9HX41_9GAMM</name>
<comment type="caution">
    <text evidence="1">The sequence shown here is derived from an EMBL/GenBank/DDBJ whole genome shotgun (WGS) entry which is preliminary data.</text>
</comment>
<reference evidence="1 2" key="1">
    <citation type="submission" date="2022-11" db="EMBL/GenBank/DDBJ databases">
        <title>Viruses from the air-sea interface of a natural surface slick.</title>
        <authorList>
            <person name="Rahlff J."/>
            <person name="Holmfeldt K."/>
        </authorList>
    </citation>
    <scope>NUCLEOTIDE SEQUENCE [LARGE SCALE GENOMIC DNA]</scope>
    <source>
        <strain evidence="1 2">SMS4</strain>
    </source>
</reference>
<proteinExistence type="predicted"/>
<gene>
    <name evidence="1" type="ORF">ORJ04_07025</name>
</gene>
<dbReference type="CDD" id="cd19166">
    <property type="entry name" value="HemeO-bac"/>
    <property type="match status" value="1"/>
</dbReference>
<protein>
    <submittedName>
        <fullName evidence="1">Biliverdin-producing heme oxygenase</fullName>
    </submittedName>
</protein>
<sequence>MNSLHSRLREATRAAHHALDHHPVLVPLVRGGLTHQGYADALQALHSIYFPLENVLCTAAVAKGFDYGGRLKHPALEADLKDLGRVPRATFPKVPPPKNAGALIGMLYTLEGSTLGGQVIQRILSTGPCSRFPMRFFSGYGGNTLAHWQEFLEFAEMVCPVDEIEDACFAAVAVFELIKQQCDEVIKECASCSASTVLAG</sequence>
<dbReference type="EMBL" id="JAPJDZ010000012">
    <property type="protein sequence ID" value="MDP5135698.1"/>
    <property type="molecule type" value="Genomic_DNA"/>
</dbReference>
<dbReference type="Gene3D" id="1.20.910.10">
    <property type="entry name" value="Heme oxygenase-like"/>
    <property type="match status" value="1"/>
</dbReference>
<evidence type="ECO:0000313" key="2">
    <source>
        <dbReference type="Proteomes" id="UP001231109"/>
    </source>
</evidence>
<evidence type="ECO:0000313" key="1">
    <source>
        <dbReference type="EMBL" id="MDP5135698.1"/>
    </source>
</evidence>
<dbReference type="RefSeq" id="WP_305974788.1">
    <property type="nucleotide sequence ID" value="NZ_JAPJDZ010000012.1"/>
</dbReference>
<organism evidence="1 2">
    <name type="scientific">Rheinheimera baltica</name>
    <dbReference type="NCBI Taxonomy" id="67576"/>
    <lineage>
        <taxon>Bacteria</taxon>
        <taxon>Pseudomonadati</taxon>
        <taxon>Pseudomonadota</taxon>
        <taxon>Gammaproteobacteria</taxon>
        <taxon>Chromatiales</taxon>
        <taxon>Chromatiaceae</taxon>
        <taxon>Rheinheimera</taxon>
    </lineage>
</organism>
<keyword evidence="2" id="KW-1185">Reference proteome</keyword>
<dbReference type="Proteomes" id="UP001231109">
    <property type="component" value="Unassembled WGS sequence"/>
</dbReference>
<accession>A0ABT9HX41</accession>
<dbReference type="InterPro" id="IPR016084">
    <property type="entry name" value="Haem_Oase-like_multi-hlx"/>
</dbReference>
<dbReference type="SUPFAM" id="SSF48613">
    <property type="entry name" value="Heme oxygenase-like"/>
    <property type="match status" value="1"/>
</dbReference>
<dbReference type="Pfam" id="PF01126">
    <property type="entry name" value="Heme_oxygenase"/>
    <property type="match status" value="1"/>
</dbReference>